<dbReference type="PANTHER" id="PTHR30472:SF1">
    <property type="entry name" value="FE(3+) DICITRATE TRANSPORT SYSTEM PERMEASE PROTEIN FECC-RELATED"/>
    <property type="match status" value="1"/>
</dbReference>
<dbReference type="Gene3D" id="1.10.3470.10">
    <property type="entry name" value="ABC transporter involved in vitamin B12 uptake, BtuC"/>
    <property type="match status" value="1"/>
</dbReference>
<dbReference type="GO" id="GO:0005886">
    <property type="term" value="C:plasma membrane"/>
    <property type="evidence" value="ECO:0007669"/>
    <property type="project" value="UniProtKB-SubCell"/>
</dbReference>
<keyword evidence="10" id="KW-1185">Reference proteome</keyword>
<dbReference type="GO" id="GO:0022857">
    <property type="term" value="F:transmembrane transporter activity"/>
    <property type="evidence" value="ECO:0007669"/>
    <property type="project" value="InterPro"/>
</dbReference>
<feature type="transmembrane region" description="Helical" evidence="8">
    <location>
        <begin position="93"/>
        <end position="115"/>
    </location>
</feature>
<evidence type="ECO:0000256" key="2">
    <source>
        <dbReference type="ARBA" id="ARBA00007935"/>
    </source>
</evidence>
<evidence type="ECO:0000256" key="6">
    <source>
        <dbReference type="ARBA" id="ARBA00022989"/>
    </source>
</evidence>
<dbReference type="GO" id="GO:0033214">
    <property type="term" value="P:siderophore-iron import into cell"/>
    <property type="evidence" value="ECO:0007669"/>
    <property type="project" value="TreeGrafter"/>
</dbReference>
<keyword evidence="5 8" id="KW-0812">Transmembrane</keyword>
<reference evidence="9 10" key="1">
    <citation type="journal article" date="2005" name="Nucleic Acids Res.">
        <title>Genomic blueprint of Hahella chejuensis, a marine microbe producing an algicidal agent.</title>
        <authorList>
            <person name="Jeong H."/>
            <person name="Yim J.H."/>
            <person name="Lee C."/>
            <person name="Choi S.-H."/>
            <person name="Park Y.K."/>
            <person name="Yoon S.H."/>
            <person name="Hur C.-G."/>
            <person name="Kang H.-Y."/>
            <person name="Kim D."/>
            <person name="Lee H.H."/>
            <person name="Park K.H."/>
            <person name="Park S.-H."/>
            <person name="Park H.-S."/>
            <person name="Lee H.K."/>
            <person name="Oh T.K."/>
            <person name="Kim J.F."/>
        </authorList>
    </citation>
    <scope>NUCLEOTIDE SEQUENCE [LARGE SCALE GENOMIC DNA]</scope>
    <source>
        <strain evidence="9 10">KCTC 2396</strain>
    </source>
</reference>
<protein>
    <submittedName>
        <fullName evidence="9">ABC-type Fe3+-siderophore transport system, permease component</fullName>
    </submittedName>
</protein>
<feature type="transmembrane region" description="Helical" evidence="8">
    <location>
        <begin position="6"/>
        <end position="29"/>
    </location>
</feature>
<dbReference type="PANTHER" id="PTHR30472">
    <property type="entry name" value="FERRIC ENTEROBACTIN TRANSPORT SYSTEM PERMEASE PROTEIN"/>
    <property type="match status" value="1"/>
</dbReference>
<dbReference type="STRING" id="349521.HCH_03792"/>
<dbReference type="SUPFAM" id="SSF81345">
    <property type="entry name" value="ABC transporter involved in vitamin B12 uptake, BtuC"/>
    <property type="match status" value="1"/>
</dbReference>
<keyword evidence="7 8" id="KW-0472">Membrane</keyword>
<evidence type="ECO:0000313" key="9">
    <source>
        <dbReference type="EMBL" id="ABC30524.1"/>
    </source>
</evidence>
<dbReference type="Proteomes" id="UP000000238">
    <property type="component" value="Chromosome"/>
</dbReference>
<feature type="transmembrane region" description="Helical" evidence="8">
    <location>
        <begin position="121"/>
        <end position="144"/>
    </location>
</feature>
<evidence type="ECO:0000256" key="8">
    <source>
        <dbReference type="SAM" id="Phobius"/>
    </source>
</evidence>
<gene>
    <name evidence="9" type="ordered locus">HCH_03792</name>
</gene>
<accession>Q2SFQ0</accession>
<dbReference type="CDD" id="cd06550">
    <property type="entry name" value="TM_ABC_iron-siderophores_like"/>
    <property type="match status" value="1"/>
</dbReference>
<keyword evidence="3" id="KW-0813">Transport</keyword>
<dbReference type="AlphaFoldDB" id="Q2SFQ0"/>
<feature type="transmembrane region" description="Helical" evidence="8">
    <location>
        <begin position="36"/>
        <end position="53"/>
    </location>
</feature>
<dbReference type="InterPro" id="IPR037294">
    <property type="entry name" value="ABC_BtuC-like"/>
</dbReference>
<feature type="transmembrane region" description="Helical" evidence="8">
    <location>
        <begin position="165"/>
        <end position="186"/>
    </location>
</feature>
<evidence type="ECO:0000313" key="10">
    <source>
        <dbReference type="Proteomes" id="UP000000238"/>
    </source>
</evidence>
<dbReference type="FunFam" id="1.10.3470.10:FF:000001">
    <property type="entry name" value="Vitamin B12 ABC transporter permease BtuC"/>
    <property type="match status" value="1"/>
</dbReference>
<dbReference type="NCBIfam" id="NF007760">
    <property type="entry name" value="PRK10441.1"/>
    <property type="match status" value="1"/>
</dbReference>
<keyword evidence="4" id="KW-1003">Cell membrane</keyword>
<dbReference type="eggNOG" id="COG0609">
    <property type="taxonomic scope" value="Bacteria"/>
</dbReference>
<feature type="transmembrane region" description="Helical" evidence="8">
    <location>
        <begin position="214"/>
        <end position="240"/>
    </location>
</feature>
<evidence type="ECO:0000256" key="7">
    <source>
        <dbReference type="ARBA" id="ARBA00023136"/>
    </source>
</evidence>
<evidence type="ECO:0000256" key="4">
    <source>
        <dbReference type="ARBA" id="ARBA00022475"/>
    </source>
</evidence>
<dbReference type="HOGENOM" id="CLU_013016_1_0_6"/>
<feature type="transmembrane region" description="Helical" evidence="8">
    <location>
        <begin position="280"/>
        <end position="298"/>
    </location>
</feature>
<proteinExistence type="inferred from homology"/>
<name>Q2SFQ0_HAHCH</name>
<sequence>MLGAKAIPFPIVVDSLLGVTGGADAIIVLDSRLPRTLLGLLAGAALGASGALIQALTRNPLAEPGILGVNAGAGLAMVLGVAFFGVHSQPGYLGLAALGALLTTLLVFFAGYYGATRMDPLRFVLAGVAIGAVMSGAASGVTLLHPTAFDTMRYWSAGSLNVRSLEPVLWVAPVIVAGVILALILARPLNAIAMGEELSVALGARPQWTQGLSILAITLLCGGATAAAGPIAFIGLMIPHIARWLMGADQRWIILLTLTLSPCLLLSADILGRFLTPGELRVSIVTAFLGAPMLIWLARRQHGESR</sequence>
<organism evidence="9 10">
    <name type="scientific">Hahella chejuensis (strain KCTC 2396)</name>
    <dbReference type="NCBI Taxonomy" id="349521"/>
    <lineage>
        <taxon>Bacteria</taxon>
        <taxon>Pseudomonadati</taxon>
        <taxon>Pseudomonadota</taxon>
        <taxon>Gammaproteobacteria</taxon>
        <taxon>Oceanospirillales</taxon>
        <taxon>Hahellaceae</taxon>
        <taxon>Hahella</taxon>
    </lineage>
</organism>
<dbReference type="KEGG" id="hch:HCH_03792"/>
<feature type="transmembrane region" description="Helical" evidence="8">
    <location>
        <begin position="65"/>
        <end position="86"/>
    </location>
</feature>
<comment type="similarity">
    <text evidence="2">Belongs to the binding-protein-dependent transport system permease family. FecCD subfamily.</text>
</comment>
<dbReference type="InterPro" id="IPR000522">
    <property type="entry name" value="ABC_transptr_permease_BtuC"/>
</dbReference>
<evidence type="ECO:0000256" key="5">
    <source>
        <dbReference type="ARBA" id="ARBA00022692"/>
    </source>
</evidence>
<dbReference type="Pfam" id="PF01032">
    <property type="entry name" value="FecCD"/>
    <property type="match status" value="1"/>
</dbReference>
<keyword evidence="6 8" id="KW-1133">Transmembrane helix</keyword>
<feature type="transmembrane region" description="Helical" evidence="8">
    <location>
        <begin position="252"/>
        <end position="274"/>
    </location>
</feature>
<comment type="subcellular location">
    <subcellularLocation>
        <location evidence="1">Cell membrane</location>
        <topology evidence="1">Multi-pass membrane protein</topology>
    </subcellularLocation>
</comment>
<evidence type="ECO:0000256" key="1">
    <source>
        <dbReference type="ARBA" id="ARBA00004651"/>
    </source>
</evidence>
<evidence type="ECO:0000256" key="3">
    <source>
        <dbReference type="ARBA" id="ARBA00022448"/>
    </source>
</evidence>
<dbReference type="EMBL" id="CP000155">
    <property type="protein sequence ID" value="ABC30524.1"/>
    <property type="molecule type" value="Genomic_DNA"/>
</dbReference>